<evidence type="ECO:0000313" key="3">
    <source>
        <dbReference type="EMBL" id="PIU42168.1"/>
    </source>
</evidence>
<sequence length="241" mass="27118">MKYAIFSDIHSNLEALNSVLSAMKKEDPTEYFYVGDIVGYGADPAECIKKVKEINPAIVCGNHDWATVELLDIEYFNSAAREAILWTREHITSDDAKYLKSLQLTYEDKDITLVHGALDYPEDFSYVMDGYQAAKTLNIMRTQVCFIGHSHVAGTFYDNNGIVNYTPSARIEIRSGVRYLVNVGSVGQPRDEDPRSSFCIYDTDKDTIEIKRVSYDIAEAQHKIIKAGLPKILATRLSKGK</sequence>
<dbReference type="PIRSF" id="PIRSF000883">
    <property type="entry name" value="Pesterase_MJ0912"/>
    <property type="match status" value="1"/>
</dbReference>
<evidence type="ECO:0000256" key="1">
    <source>
        <dbReference type="ARBA" id="ARBA00008950"/>
    </source>
</evidence>
<dbReference type="InterPro" id="IPR011152">
    <property type="entry name" value="Pesterase_MJ0912"/>
</dbReference>
<organism evidence="3 4">
    <name type="scientific">Candidatus Aquitaenariimonas noxiae</name>
    <dbReference type="NCBI Taxonomy" id="1974741"/>
    <lineage>
        <taxon>Bacteria</taxon>
        <taxon>Pseudomonadati</taxon>
        <taxon>Candidatus Omnitrophota</taxon>
        <taxon>Candidatus Aquitaenariimonas</taxon>
    </lineage>
</organism>
<accession>A0A2J0KUK6</accession>
<proteinExistence type="inferred from homology"/>
<comment type="similarity">
    <text evidence="1">Belongs to the metallophosphoesterase superfamily. YfcE family.</text>
</comment>
<evidence type="ECO:0000259" key="2">
    <source>
        <dbReference type="Pfam" id="PF12850"/>
    </source>
</evidence>
<protein>
    <submittedName>
        <fullName evidence="3">Metallophosphoesterase</fullName>
    </submittedName>
</protein>
<reference evidence="3 4" key="1">
    <citation type="submission" date="2017-09" db="EMBL/GenBank/DDBJ databases">
        <title>Depth-based differentiation of microbial function through sediment-hosted aquifers and enrichment of novel symbionts in the deep terrestrial subsurface.</title>
        <authorList>
            <person name="Probst A.J."/>
            <person name="Ladd B."/>
            <person name="Jarett J.K."/>
            <person name="Geller-Mcgrath D.E."/>
            <person name="Sieber C.M."/>
            <person name="Emerson J.B."/>
            <person name="Anantharaman K."/>
            <person name="Thomas B.C."/>
            <person name="Malmstrom R."/>
            <person name="Stieglmeier M."/>
            <person name="Klingl A."/>
            <person name="Woyke T."/>
            <person name="Ryan C.M."/>
            <person name="Banfield J.F."/>
        </authorList>
    </citation>
    <scope>NUCLEOTIDE SEQUENCE [LARGE SCALE GENOMIC DNA]</scope>
    <source>
        <strain evidence="3">CG07_land_8_20_14_0_80_42_15</strain>
    </source>
</reference>
<dbReference type="InterPro" id="IPR029052">
    <property type="entry name" value="Metallo-depent_PP-like"/>
</dbReference>
<dbReference type="AlphaFoldDB" id="A0A2J0KUK6"/>
<feature type="domain" description="Calcineurin-like phosphoesterase" evidence="2">
    <location>
        <begin position="1"/>
        <end position="205"/>
    </location>
</feature>
<dbReference type="GO" id="GO:0005737">
    <property type="term" value="C:cytoplasm"/>
    <property type="evidence" value="ECO:0007669"/>
    <property type="project" value="TreeGrafter"/>
</dbReference>
<dbReference type="InterPro" id="IPR024654">
    <property type="entry name" value="Calcineurin-like_PHP_lpxH"/>
</dbReference>
<dbReference type="SUPFAM" id="SSF56300">
    <property type="entry name" value="Metallo-dependent phosphatases"/>
    <property type="match status" value="1"/>
</dbReference>
<name>A0A2J0KUK6_9BACT</name>
<dbReference type="EMBL" id="PEWV01000017">
    <property type="protein sequence ID" value="PIU42168.1"/>
    <property type="molecule type" value="Genomic_DNA"/>
</dbReference>
<dbReference type="InterPro" id="IPR050126">
    <property type="entry name" value="Ap4A_hydrolase"/>
</dbReference>
<dbReference type="Gene3D" id="3.60.21.10">
    <property type="match status" value="1"/>
</dbReference>
<gene>
    <name evidence="3" type="ORF">COS99_01765</name>
</gene>
<comment type="caution">
    <text evidence="3">The sequence shown here is derived from an EMBL/GenBank/DDBJ whole genome shotgun (WGS) entry which is preliminary data.</text>
</comment>
<dbReference type="PANTHER" id="PTHR42850">
    <property type="entry name" value="METALLOPHOSPHOESTERASE"/>
    <property type="match status" value="1"/>
</dbReference>
<dbReference type="PANTHER" id="PTHR42850:SF2">
    <property type="entry name" value="BLL5683 PROTEIN"/>
    <property type="match status" value="1"/>
</dbReference>
<dbReference type="Pfam" id="PF12850">
    <property type="entry name" value="Metallophos_2"/>
    <property type="match status" value="1"/>
</dbReference>
<evidence type="ECO:0000313" key="4">
    <source>
        <dbReference type="Proteomes" id="UP000230052"/>
    </source>
</evidence>
<dbReference type="GO" id="GO:0016791">
    <property type="term" value="F:phosphatase activity"/>
    <property type="evidence" value="ECO:0007669"/>
    <property type="project" value="TreeGrafter"/>
</dbReference>
<dbReference type="Proteomes" id="UP000230052">
    <property type="component" value="Unassembled WGS sequence"/>
</dbReference>